<protein>
    <recommendedName>
        <fullName evidence="6 10">UDP-glucose 4-epimerase</fullName>
        <ecNumber evidence="5 10">5.1.3.2</ecNumber>
    </recommendedName>
</protein>
<dbReference type="InterPro" id="IPR001509">
    <property type="entry name" value="Epimerase_deHydtase"/>
</dbReference>
<organism evidence="12 13">
    <name type="scientific">Geoanaerobacter pelophilus</name>
    <dbReference type="NCBI Taxonomy" id="60036"/>
    <lineage>
        <taxon>Bacteria</taxon>
        <taxon>Pseudomonadati</taxon>
        <taxon>Thermodesulfobacteriota</taxon>
        <taxon>Desulfuromonadia</taxon>
        <taxon>Geobacterales</taxon>
        <taxon>Geobacteraceae</taxon>
        <taxon>Geoanaerobacter</taxon>
    </lineage>
</organism>
<evidence type="ECO:0000259" key="11">
    <source>
        <dbReference type="Pfam" id="PF01370"/>
    </source>
</evidence>
<dbReference type="AlphaFoldDB" id="A0AAW4LDT4"/>
<evidence type="ECO:0000256" key="9">
    <source>
        <dbReference type="ARBA" id="ARBA00023277"/>
    </source>
</evidence>
<reference evidence="12 13" key="1">
    <citation type="submission" date="2021-05" db="EMBL/GenBank/DDBJ databases">
        <title>The draft genome of Geobacter pelophilus DSM 12255.</title>
        <authorList>
            <person name="Xu Z."/>
            <person name="Masuda Y."/>
            <person name="Itoh H."/>
            <person name="Senoo K."/>
        </authorList>
    </citation>
    <scope>NUCLEOTIDE SEQUENCE [LARGE SCALE GENOMIC DNA]</scope>
    <source>
        <strain evidence="12 13">DSM 12255</strain>
    </source>
</reference>
<comment type="caution">
    <text evidence="12">The sequence shown here is derived from an EMBL/GenBank/DDBJ whole genome shotgun (WGS) entry which is preliminary data.</text>
</comment>
<comment type="similarity">
    <text evidence="4 10">Belongs to the NAD(P)-dependent epimerase/dehydratase family.</text>
</comment>
<keyword evidence="7 10" id="KW-0520">NAD</keyword>
<dbReference type="GO" id="GO:0033499">
    <property type="term" value="P:galactose catabolic process via UDP-galactose, Leloir pathway"/>
    <property type="evidence" value="ECO:0007669"/>
    <property type="project" value="TreeGrafter"/>
</dbReference>
<dbReference type="CDD" id="cd05247">
    <property type="entry name" value="UDP_G4E_1_SDR_e"/>
    <property type="match status" value="1"/>
</dbReference>
<proteinExistence type="inferred from homology"/>
<dbReference type="EMBL" id="JAHCVJ010000009">
    <property type="protein sequence ID" value="MBT0666174.1"/>
    <property type="molecule type" value="Genomic_DNA"/>
</dbReference>
<name>A0AAW4LDT4_9BACT</name>
<dbReference type="EC" id="5.1.3.2" evidence="5 10"/>
<keyword evidence="13" id="KW-1185">Reference proteome</keyword>
<dbReference type="Proteomes" id="UP000811899">
    <property type="component" value="Unassembled WGS sequence"/>
</dbReference>
<dbReference type="PANTHER" id="PTHR43725:SF53">
    <property type="entry name" value="UDP-ARABINOSE 4-EPIMERASE 1"/>
    <property type="match status" value="1"/>
</dbReference>
<keyword evidence="8 10" id="KW-0413">Isomerase</keyword>
<dbReference type="PANTHER" id="PTHR43725">
    <property type="entry name" value="UDP-GLUCOSE 4-EPIMERASE"/>
    <property type="match status" value="1"/>
</dbReference>
<feature type="domain" description="NAD-dependent epimerase/dehydratase" evidence="11">
    <location>
        <begin position="3"/>
        <end position="251"/>
    </location>
</feature>
<evidence type="ECO:0000256" key="1">
    <source>
        <dbReference type="ARBA" id="ARBA00000083"/>
    </source>
</evidence>
<dbReference type="NCBIfam" id="TIGR01179">
    <property type="entry name" value="galE"/>
    <property type="match status" value="1"/>
</dbReference>
<evidence type="ECO:0000256" key="8">
    <source>
        <dbReference type="ARBA" id="ARBA00023235"/>
    </source>
</evidence>
<dbReference type="GO" id="GO:0003978">
    <property type="term" value="F:UDP-glucose 4-epimerase activity"/>
    <property type="evidence" value="ECO:0007669"/>
    <property type="project" value="UniProtKB-UniRule"/>
</dbReference>
<comment type="cofactor">
    <cofactor evidence="2 10">
        <name>NAD(+)</name>
        <dbReference type="ChEBI" id="CHEBI:57540"/>
    </cofactor>
</comment>
<dbReference type="Gene3D" id="3.40.50.720">
    <property type="entry name" value="NAD(P)-binding Rossmann-like Domain"/>
    <property type="match status" value="1"/>
</dbReference>
<sequence length="328" mass="35955">MRILVTGGAGYIGSHVVKLLGEQGHEIVVFDNLSTGHAWAVLHGKLIAGDLADKPLLDLVIREFRPDTVLHFAASIKVEESVREPLVYFYNNVVNTMNLLDSMVKHGVKNLIYSSTAAVYGIPDRMPVDESAPLCPINPYGSSKVMGEAIMRDLAVSSDFKFVALRYFNVAGADPDGQLGQVYRDATHLIARSIKTATGEYPYLTIFGDNYPTPDGTCIRDYIHVSDLASAHLSALEYLRADGESKVFNCGYGYGFSVRDVVETVKTVSGVDFKVKMADRRAGDPPALIADSSKLRSLTGWTPRYGDLSYIVNSALEWELLLKRKLAA</sequence>
<evidence type="ECO:0000313" key="13">
    <source>
        <dbReference type="Proteomes" id="UP000811899"/>
    </source>
</evidence>
<comment type="subunit">
    <text evidence="10">Homodimer.</text>
</comment>
<evidence type="ECO:0000256" key="7">
    <source>
        <dbReference type="ARBA" id="ARBA00023027"/>
    </source>
</evidence>
<keyword evidence="9 10" id="KW-0119">Carbohydrate metabolism</keyword>
<gene>
    <name evidence="12" type="primary">galE</name>
    <name evidence="12" type="ORF">KI809_17825</name>
</gene>
<dbReference type="Gene3D" id="3.90.25.10">
    <property type="entry name" value="UDP-galactose 4-epimerase, domain 1"/>
    <property type="match status" value="1"/>
</dbReference>
<evidence type="ECO:0000256" key="6">
    <source>
        <dbReference type="ARBA" id="ARBA00018569"/>
    </source>
</evidence>
<dbReference type="RefSeq" id="WP_214172946.1">
    <property type="nucleotide sequence ID" value="NZ_JAHCVJ010000009.1"/>
</dbReference>
<comment type="pathway">
    <text evidence="3 10">Carbohydrate metabolism; galactose metabolism.</text>
</comment>
<accession>A0AAW4LDT4</accession>
<evidence type="ECO:0000313" key="12">
    <source>
        <dbReference type="EMBL" id="MBT0666174.1"/>
    </source>
</evidence>
<evidence type="ECO:0000256" key="4">
    <source>
        <dbReference type="ARBA" id="ARBA00007637"/>
    </source>
</evidence>
<dbReference type="InterPro" id="IPR005886">
    <property type="entry name" value="UDP_G4E"/>
</dbReference>
<dbReference type="InterPro" id="IPR036291">
    <property type="entry name" value="NAD(P)-bd_dom_sf"/>
</dbReference>
<evidence type="ECO:0000256" key="10">
    <source>
        <dbReference type="RuleBase" id="RU366046"/>
    </source>
</evidence>
<evidence type="ECO:0000256" key="3">
    <source>
        <dbReference type="ARBA" id="ARBA00004947"/>
    </source>
</evidence>
<evidence type="ECO:0000256" key="2">
    <source>
        <dbReference type="ARBA" id="ARBA00001911"/>
    </source>
</evidence>
<dbReference type="Pfam" id="PF01370">
    <property type="entry name" value="Epimerase"/>
    <property type="match status" value="1"/>
</dbReference>
<dbReference type="SUPFAM" id="SSF51735">
    <property type="entry name" value="NAD(P)-binding Rossmann-fold domains"/>
    <property type="match status" value="1"/>
</dbReference>
<evidence type="ECO:0000256" key="5">
    <source>
        <dbReference type="ARBA" id="ARBA00013189"/>
    </source>
</evidence>
<comment type="catalytic activity">
    <reaction evidence="1 10">
        <text>UDP-alpha-D-glucose = UDP-alpha-D-galactose</text>
        <dbReference type="Rhea" id="RHEA:22168"/>
        <dbReference type="ChEBI" id="CHEBI:58885"/>
        <dbReference type="ChEBI" id="CHEBI:66914"/>
        <dbReference type="EC" id="5.1.3.2"/>
    </reaction>
</comment>